<sequence length="196" mass="21598">MPRKNDRRGSIAVEAALMMTMLFAVGYVASDMHRIGIERTRLESAASSAAINIAAQPKLTRKGLDALTEIVMQGHAESQQMLIMSVMQSGRVVWALERGEAEDLCEPPIEEGYYTGDLPEDRPEESDSGSDEDNSTFSLVVVQACRDTGDIRSYGGILMPEVLQVEGIYRANAKNITIDDELQEENQITSEAEQEL</sequence>
<feature type="compositionally biased region" description="Acidic residues" evidence="1">
    <location>
        <begin position="122"/>
        <end position="134"/>
    </location>
</feature>
<feature type="region of interest" description="Disordered" evidence="1">
    <location>
        <begin position="106"/>
        <end position="135"/>
    </location>
</feature>
<feature type="transmembrane region" description="Helical" evidence="2">
    <location>
        <begin position="12"/>
        <end position="30"/>
    </location>
</feature>
<evidence type="ECO:0000256" key="1">
    <source>
        <dbReference type="SAM" id="MobiDB-lite"/>
    </source>
</evidence>
<dbReference type="AlphaFoldDB" id="A0A7K1KR10"/>
<accession>A0A7K1KR10</accession>
<name>A0A7K1KR10_9BACT</name>
<proteinExistence type="predicted"/>
<evidence type="ECO:0000313" key="3">
    <source>
        <dbReference type="EMBL" id="MUM78528.1"/>
    </source>
</evidence>
<comment type="caution">
    <text evidence="3">The sequence shown here is derived from an EMBL/GenBank/DDBJ whole genome shotgun (WGS) entry which is preliminary data.</text>
</comment>
<keyword evidence="2" id="KW-0812">Transmembrane</keyword>
<keyword evidence="2" id="KW-0472">Membrane</keyword>
<evidence type="ECO:0000313" key="4">
    <source>
        <dbReference type="Proteomes" id="UP000461162"/>
    </source>
</evidence>
<keyword evidence="4" id="KW-1185">Reference proteome</keyword>
<organism evidence="3 4">
    <name type="scientific">Pseudodesulfovibrio alkaliphilus</name>
    <dbReference type="NCBI Taxonomy" id="2661613"/>
    <lineage>
        <taxon>Bacteria</taxon>
        <taxon>Pseudomonadati</taxon>
        <taxon>Thermodesulfobacteriota</taxon>
        <taxon>Desulfovibrionia</taxon>
        <taxon>Desulfovibrionales</taxon>
        <taxon>Desulfovibrionaceae</taxon>
    </lineage>
</organism>
<dbReference type="EMBL" id="WODC01000009">
    <property type="protein sequence ID" value="MUM78528.1"/>
    <property type="molecule type" value="Genomic_DNA"/>
</dbReference>
<evidence type="ECO:0000256" key="2">
    <source>
        <dbReference type="SAM" id="Phobius"/>
    </source>
</evidence>
<protein>
    <recommendedName>
        <fullName evidence="5">Pilus assembly protein</fullName>
    </recommendedName>
</protein>
<gene>
    <name evidence="3" type="ORF">GKC30_12865</name>
</gene>
<dbReference type="Proteomes" id="UP000461162">
    <property type="component" value="Unassembled WGS sequence"/>
</dbReference>
<keyword evidence="2" id="KW-1133">Transmembrane helix</keyword>
<reference evidence="3 4" key="1">
    <citation type="submission" date="2019-11" db="EMBL/GenBank/DDBJ databases">
        <title>Pseudodesulfovibrio alkaliphilus, sp. nov., an alkaliphilic sulfate-reducing bacteria from mud volcano of Taman peninsula, Russia.</title>
        <authorList>
            <person name="Frolova A."/>
            <person name="Merkel A.Y."/>
            <person name="Slobodkin A.I."/>
        </authorList>
    </citation>
    <scope>NUCLEOTIDE SEQUENCE [LARGE SCALE GENOMIC DNA]</scope>
    <source>
        <strain evidence="3 4">F-1</strain>
    </source>
</reference>
<evidence type="ECO:0008006" key="5">
    <source>
        <dbReference type="Google" id="ProtNLM"/>
    </source>
</evidence>
<dbReference type="RefSeq" id="WP_155935353.1">
    <property type="nucleotide sequence ID" value="NZ_WODC01000009.1"/>
</dbReference>